<sequence length="370" mass="42444">MPVEWPRTVVMSTEVPLDTINGVNNALKNLFPLFTQKGIDVLIHSPHPKKGFKLPLYPGVRFALGFPSLFNEITDNKRDVAVHAWAPFTLGFWLLDWADENHIPRVASFNTNIPKFLESYFTSFRYLNSITKFAWFFFKSVHNMAQINLAPSDSVGSQMKEKRFKNVKTWTRGVDTELFNPEKRNDELRQKLTDGHPEKSIILYVGRLAKEKNLERIQLLISSLPQAQFVIVGDGPIKADLENKFAFKNVKFTGFLEGEELAEIYASSEIFLTPSLTEGFANTVLEAFASGLPVVCFDAPGIKELVRESGAGFLAKYDDWEELRDNLLKLLNSQEIRKDFGLLGRNYSKTMSWEKRFQELLDFYRLLKKK</sequence>
<dbReference type="CDD" id="cd03814">
    <property type="entry name" value="GT4-like"/>
    <property type="match status" value="1"/>
</dbReference>
<evidence type="ECO:0008006" key="5">
    <source>
        <dbReference type="Google" id="ProtNLM"/>
    </source>
</evidence>
<evidence type="ECO:0000259" key="1">
    <source>
        <dbReference type="Pfam" id="PF00534"/>
    </source>
</evidence>
<dbReference type="Proteomes" id="UP000034917">
    <property type="component" value="Unassembled WGS sequence"/>
</dbReference>
<dbReference type="PANTHER" id="PTHR45947:SF3">
    <property type="entry name" value="SULFOQUINOVOSYL TRANSFERASE SQD2"/>
    <property type="match status" value="1"/>
</dbReference>
<evidence type="ECO:0000313" key="3">
    <source>
        <dbReference type="EMBL" id="KKQ24317.1"/>
    </source>
</evidence>
<comment type="caution">
    <text evidence="3">The sequence shown here is derived from an EMBL/GenBank/DDBJ whole genome shotgun (WGS) entry which is preliminary data.</text>
</comment>
<evidence type="ECO:0000259" key="2">
    <source>
        <dbReference type="Pfam" id="PF13439"/>
    </source>
</evidence>
<dbReference type="Pfam" id="PF13439">
    <property type="entry name" value="Glyco_transf_4"/>
    <property type="match status" value="1"/>
</dbReference>
<dbReference type="GO" id="GO:0016757">
    <property type="term" value="F:glycosyltransferase activity"/>
    <property type="evidence" value="ECO:0007669"/>
    <property type="project" value="InterPro"/>
</dbReference>
<reference evidence="3 4" key="1">
    <citation type="journal article" date="2015" name="Nature">
        <title>rRNA introns, odd ribosomes, and small enigmatic genomes across a large radiation of phyla.</title>
        <authorList>
            <person name="Brown C.T."/>
            <person name="Hug L.A."/>
            <person name="Thomas B.C."/>
            <person name="Sharon I."/>
            <person name="Castelle C.J."/>
            <person name="Singh A."/>
            <person name="Wilkins M.J."/>
            <person name="Williams K.H."/>
            <person name="Banfield J.F."/>
        </authorList>
    </citation>
    <scope>NUCLEOTIDE SEQUENCE [LARGE SCALE GENOMIC DNA]</scope>
</reference>
<dbReference type="InterPro" id="IPR028098">
    <property type="entry name" value="Glyco_trans_4-like_N"/>
</dbReference>
<dbReference type="Gene3D" id="3.40.50.2000">
    <property type="entry name" value="Glycogen Phosphorylase B"/>
    <property type="match status" value="2"/>
</dbReference>
<evidence type="ECO:0000313" key="4">
    <source>
        <dbReference type="Proteomes" id="UP000034917"/>
    </source>
</evidence>
<name>A0A0G0G2U3_9BACT</name>
<feature type="domain" description="Glycosyltransferase subfamily 4-like N-terminal" evidence="2">
    <location>
        <begin position="20"/>
        <end position="177"/>
    </location>
</feature>
<dbReference type="AlphaFoldDB" id="A0A0G0G2U3"/>
<dbReference type="PANTHER" id="PTHR45947">
    <property type="entry name" value="SULFOQUINOVOSYL TRANSFERASE SQD2"/>
    <property type="match status" value="1"/>
</dbReference>
<accession>A0A0G0G2U3</accession>
<dbReference type="EMBL" id="LBSV01000017">
    <property type="protein sequence ID" value="KKQ24317.1"/>
    <property type="molecule type" value="Genomic_DNA"/>
</dbReference>
<dbReference type="SUPFAM" id="SSF53756">
    <property type="entry name" value="UDP-Glycosyltransferase/glycogen phosphorylase"/>
    <property type="match status" value="1"/>
</dbReference>
<protein>
    <recommendedName>
        <fullName evidence="5">Glycosyl transferase group 1</fullName>
    </recommendedName>
</protein>
<dbReference type="InterPro" id="IPR050194">
    <property type="entry name" value="Glycosyltransferase_grp1"/>
</dbReference>
<proteinExistence type="predicted"/>
<dbReference type="InterPro" id="IPR001296">
    <property type="entry name" value="Glyco_trans_1"/>
</dbReference>
<organism evidence="3 4">
    <name type="scientific">Candidatus Roizmanbacteria bacterium GW2011_GWC2_37_13</name>
    <dbReference type="NCBI Taxonomy" id="1618486"/>
    <lineage>
        <taxon>Bacteria</taxon>
        <taxon>Candidatus Roizmaniibacteriota</taxon>
    </lineage>
</organism>
<feature type="domain" description="Glycosyl transferase family 1" evidence="1">
    <location>
        <begin position="197"/>
        <end position="341"/>
    </location>
</feature>
<gene>
    <name evidence="3" type="ORF">US40_C0017G0013</name>
</gene>
<dbReference type="Pfam" id="PF00534">
    <property type="entry name" value="Glycos_transf_1"/>
    <property type="match status" value="1"/>
</dbReference>